<evidence type="ECO:0000313" key="4">
    <source>
        <dbReference type="Proteomes" id="UP000323917"/>
    </source>
</evidence>
<keyword evidence="4" id="KW-1185">Reference proteome</keyword>
<gene>
    <name evidence="3" type="primary">fabL_3</name>
    <name evidence="3" type="ORF">Pr1d_49260</name>
</gene>
<dbReference type="SUPFAM" id="SSF51735">
    <property type="entry name" value="NAD(P)-binding Rossmann-fold domains"/>
    <property type="match status" value="1"/>
</dbReference>
<dbReference type="InterPro" id="IPR002347">
    <property type="entry name" value="SDR_fam"/>
</dbReference>
<dbReference type="KEGG" id="bgok:Pr1d_49260"/>
<dbReference type="EMBL" id="CP042913">
    <property type="protein sequence ID" value="QEG37580.1"/>
    <property type="molecule type" value="Genomic_DNA"/>
</dbReference>
<name>A0A5B9QJ24_9BACT</name>
<dbReference type="AlphaFoldDB" id="A0A5B9QJ24"/>
<dbReference type="Gene3D" id="3.40.50.720">
    <property type="entry name" value="NAD(P)-binding Rossmann-like Domain"/>
    <property type="match status" value="1"/>
</dbReference>
<reference evidence="3 4" key="1">
    <citation type="submission" date="2019-08" db="EMBL/GenBank/DDBJ databases">
        <title>Deep-cultivation of Planctomycetes and their phenomic and genomic characterization uncovers novel biology.</title>
        <authorList>
            <person name="Wiegand S."/>
            <person name="Jogler M."/>
            <person name="Boedeker C."/>
            <person name="Pinto D."/>
            <person name="Vollmers J."/>
            <person name="Rivas-Marin E."/>
            <person name="Kohn T."/>
            <person name="Peeters S.H."/>
            <person name="Heuer A."/>
            <person name="Rast P."/>
            <person name="Oberbeckmann S."/>
            <person name="Bunk B."/>
            <person name="Jeske O."/>
            <person name="Meyerdierks A."/>
            <person name="Storesund J.E."/>
            <person name="Kallscheuer N."/>
            <person name="Luecker S."/>
            <person name="Lage O.M."/>
            <person name="Pohl T."/>
            <person name="Merkel B.J."/>
            <person name="Hornburger P."/>
            <person name="Mueller R.-W."/>
            <person name="Bruemmer F."/>
            <person name="Labrenz M."/>
            <person name="Spormann A.M."/>
            <person name="Op den Camp H."/>
            <person name="Overmann J."/>
            <person name="Amann R."/>
            <person name="Jetten M.S.M."/>
            <person name="Mascher T."/>
            <person name="Medema M.H."/>
            <person name="Devos D.P."/>
            <person name="Kaster A.-K."/>
            <person name="Ovreas L."/>
            <person name="Rohde M."/>
            <person name="Galperin M.Y."/>
            <person name="Jogler C."/>
        </authorList>
    </citation>
    <scope>NUCLEOTIDE SEQUENCE [LARGE SCALE GENOMIC DNA]</scope>
    <source>
        <strain evidence="3 4">Pr1d</strain>
    </source>
</reference>
<sequence length="254" mass="27683">MSNPQNPVALITGSGRPRVGNVIARHLADRGYSIALHYNSSEEDAIKSRDEIRVIGCECEAFQADVASESEVDEMAAGVKRKFGRLDVLVTTSSIWGETTFDDVTKEQLHLNFDVNTLGTFFAARAAGRIMIEQPEGGAIVTVGDWSIDRPYLDHVAYFISKGALPTLTRLLARELGERNPKVRVNCIHPGPVMFPGDASEERKARLIEATIVKSADCPEMVAQAVEALVNNKFLTGVCLPVDGGRHMYSPGEV</sequence>
<dbReference type="RefSeq" id="WP_148075794.1">
    <property type="nucleotide sequence ID" value="NZ_CP042913.1"/>
</dbReference>
<dbReference type="InterPro" id="IPR036291">
    <property type="entry name" value="NAD(P)-bd_dom_sf"/>
</dbReference>
<dbReference type="Proteomes" id="UP000323917">
    <property type="component" value="Chromosome"/>
</dbReference>
<proteinExistence type="inferred from homology"/>
<accession>A0A5B9QJ24</accession>
<evidence type="ECO:0000256" key="2">
    <source>
        <dbReference type="ARBA" id="ARBA00023002"/>
    </source>
</evidence>
<protein>
    <submittedName>
        <fullName evidence="3">Enoyl-[acyl-carrier-protein] reductase [NADPH] FabL</fullName>
        <ecNumber evidence="3">1.3.1.104</ecNumber>
    </submittedName>
</protein>
<dbReference type="PANTHER" id="PTHR43639:SF1">
    <property type="entry name" value="SHORT-CHAIN DEHYDROGENASE_REDUCTASE FAMILY PROTEIN"/>
    <property type="match status" value="1"/>
</dbReference>
<dbReference type="PRINTS" id="PR00081">
    <property type="entry name" value="GDHRDH"/>
</dbReference>
<evidence type="ECO:0000256" key="1">
    <source>
        <dbReference type="ARBA" id="ARBA00006484"/>
    </source>
</evidence>
<dbReference type="OrthoDB" id="9803333at2"/>
<dbReference type="PANTHER" id="PTHR43639">
    <property type="entry name" value="OXIDOREDUCTASE, SHORT-CHAIN DEHYDROGENASE/REDUCTASE FAMILY (AFU_ORTHOLOGUE AFUA_5G02870)"/>
    <property type="match status" value="1"/>
</dbReference>
<keyword evidence="2 3" id="KW-0560">Oxidoreductase</keyword>
<dbReference type="Pfam" id="PF13561">
    <property type="entry name" value="adh_short_C2"/>
    <property type="match status" value="1"/>
</dbReference>
<dbReference type="GO" id="GO:0141148">
    <property type="term" value="F:enoyl-[acyl-carrier-protein] reductase (NADPH) activity"/>
    <property type="evidence" value="ECO:0007669"/>
    <property type="project" value="UniProtKB-EC"/>
</dbReference>
<comment type="similarity">
    <text evidence="1">Belongs to the short-chain dehydrogenases/reductases (SDR) family.</text>
</comment>
<dbReference type="EC" id="1.3.1.104" evidence="3"/>
<organism evidence="3 4">
    <name type="scientific">Bythopirellula goksoeyrii</name>
    <dbReference type="NCBI Taxonomy" id="1400387"/>
    <lineage>
        <taxon>Bacteria</taxon>
        <taxon>Pseudomonadati</taxon>
        <taxon>Planctomycetota</taxon>
        <taxon>Planctomycetia</taxon>
        <taxon>Pirellulales</taxon>
        <taxon>Lacipirellulaceae</taxon>
        <taxon>Bythopirellula</taxon>
    </lineage>
</organism>
<evidence type="ECO:0000313" key="3">
    <source>
        <dbReference type="EMBL" id="QEG37580.1"/>
    </source>
</evidence>